<accession>A0A163XP37</accession>
<dbReference type="AlphaFoldDB" id="A0A163XP37"/>
<dbReference type="Pfam" id="PF10979">
    <property type="entry name" value="DUF2786"/>
    <property type="match status" value="1"/>
</dbReference>
<protein>
    <submittedName>
        <fullName evidence="3">Uncharacterized protein</fullName>
    </submittedName>
</protein>
<dbReference type="InterPro" id="IPR055592">
    <property type="entry name" value="DUF7168"/>
</dbReference>
<feature type="domain" description="DUF7168" evidence="2">
    <location>
        <begin position="62"/>
        <end position="186"/>
    </location>
</feature>
<dbReference type="Pfam" id="PF23771">
    <property type="entry name" value="DUF7168"/>
    <property type="match status" value="1"/>
</dbReference>
<evidence type="ECO:0000313" key="3">
    <source>
        <dbReference type="EMBL" id="KZE78206.1"/>
    </source>
</evidence>
<evidence type="ECO:0000259" key="2">
    <source>
        <dbReference type="Pfam" id="PF23771"/>
    </source>
</evidence>
<sequence length="229" mass="25944">MSQNIKVAIQKMLELSKRTTFAEESQSALLMAQRMAIKHNISLADLGVLPPSENKDIVHVEVRREGLSSWWREDLLPIIGNNFKCESYRSLTRVANGKKFYRLMLVGFREDVDIATAVFQHAEKSVAFHALDYIRKMGRRIKSANKNKFKNEFIKGYLDGLSRKFKEQVQAEGWGLVLVKDALVLKATSHMEKYTISTPDMVSTGANAYAKGFEKGKVYGYPSGFLEGK</sequence>
<proteinExistence type="predicted"/>
<evidence type="ECO:0000259" key="1">
    <source>
        <dbReference type="Pfam" id="PF10979"/>
    </source>
</evidence>
<organism evidence="3 4">
    <name type="scientific">Paenibacillus elgii</name>
    <dbReference type="NCBI Taxonomy" id="189691"/>
    <lineage>
        <taxon>Bacteria</taxon>
        <taxon>Bacillati</taxon>
        <taxon>Bacillota</taxon>
        <taxon>Bacilli</taxon>
        <taxon>Bacillales</taxon>
        <taxon>Paenibacillaceae</taxon>
        <taxon>Paenibacillus</taxon>
    </lineage>
</organism>
<comment type="caution">
    <text evidence="3">The sequence shown here is derived from an EMBL/GenBank/DDBJ whole genome shotgun (WGS) entry which is preliminary data.</text>
</comment>
<keyword evidence="4" id="KW-1185">Reference proteome</keyword>
<feature type="domain" description="DUF2786" evidence="1">
    <location>
        <begin position="9"/>
        <end position="42"/>
    </location>
</feature>
<gene>
    <name evidence="3" type="ORF">AV654_19720</name>
</gene>
<dbReference type="InterPro" id="IPR024498">
    <property type="entry name" value="DUF2786"/>
</dbReference>
<name>A0A163XP37_9BACL</name>
<evidence type="ECO:0000313" key="4">
    <source>
        <dbReference type="Proteomes" id="UP000076563"/>
    </source>
</evidence>
<dbReference type="OrthoDB" id="1808266at2"/>
<reference evidence="4" key="1">
    <citation type="submission" date="2016-01" db="EMBL/GenBank/DDBJ databases">
        <title>Draft genome of Chromobacterium sp. F49.</title>
        <authorList>
            <person name="Hong K.W."/>
        </authorList>
    </citation>
    <scope>NUCLEOTIDE SEQUENCE [LARGE SCALE GENOMIC DNA]</scope>
    <source>
        <strain evidence="4">M63</strain>
    </source>
</reference>
<dbReference type="RefSeq" id="WP_063183163.1">
    <property type="nucleotide sequence ID" value="NZ_LQRA01000057.1"/>
</dbReference>
<dbReference type="EMBL" id="LQRA01000057">
    <property type="protein sequence ID" value="KZE78206.1"/>
    <property type="molecule type" value="Genomic_DNA"/>
</dbReference>
<dbReference type="Proteomes" id="UP000076563">
    <property type="component" value="Unassembled WGS sequence"/>
</dbReference>